<sequence length="302" mass="33961">MYDIIGDVHGYADRLIALLKAMGYTKKNGVWQHPERTLISVGDLVDRGTGQRETVDILRAMHEAGYAHVIMGNHEYNAVGWVTQDHQGNYLRPHTEKNKSQHAAFLAACEGQQGWYNSTIAWFKQLPLFLDLPELRVIHACWHEASLATVKPFLDSNNALIEEAWPLSGDTRQALHGALETLTKGWEVALPAGYFFADKDGHKRYRIRTKWWSETARSYRELAVGAGPKGALPTQDIPGGALPGYDNKKPLFLGHYWMRGTPHLLTPYIACVDWTVVEPTGLMAAYRYDGEQPLCNSKFISV</sequence>
<dbReference type="PANTHER" id="PTHR42850:SF7">
    <property type="entry name" value="BIS(5'-NUCLEOSYL)-TETRAPHOSPHATASE PRPE [ASYMMETRICAL]"/>
    <property type="match status" value="1"/>
</dbReference>
<feature type="domain" description="Calcineurin-like phosphoesterase" evidence="1">
    <location>
        <begin position="4"/>
        <end position="91"/>
    </location>
</feature>
<dbReference type="PANTHER" id="PTHR42850">
    <property type="entry name" value="METALLOPHOSPHOESTERASE"/>
    <property type="match status" value="1"/>
</dbReference>
<dbReference type="EMBL" id="PIPQ01000001">
    <property type="protein sequence ID" value="RUO44271.1"/>
    <property type="molecule type" value="Genomic_DNA"/>
</dbReference>
<proteinExistence type="predicted"/>
<name>A0A432XAK5_9GAMM</name>
<reference evidence="2 3" key="1">
    <citation type="journal article" date="2011" name="Front. Microbiol.">
        <title>Genomic signatures of strain selection and enhancement in Bacillus atrophaeus var. globigii, a historical biowarfare simulant.</title>
        <authorList>
            <person name="Gibbons H.S."/>
            <person name="Broomall S.M."/>
            <person name="McNew L.A."/>
            <person name="Daligault H."/>
            <person name="Chapman C."/>
            <person name="Bruce D."/>
            <person name="Karavis M."/>
            <person name="Krepps M."/>
            <person name="McGregor P.A."/>
            <person name="Hong C."/>
            <person name="Park K.H."/>
            <person name="Akmal A."/>
            <person name="Feldman A."/>
            <person name="Lin J.S."/>
            <person name="Chang W.E."/>
            <person name="Higgs B.W."/>
            <person name="Demirev P."/>
            <person name="Lindquist J."/>
            <person name="Liem A."/>
            <person name="Fochler E."/>
            <person name="Read T.D."/>
            <person name="Tapia R."/>
            <person name="Johnson S."/>
            <person name="Bishop-Lilly K.A."/>
            <person name="Detter C."/>
            <person name="Han C."/>
            <person name="Sozhamannan S."/>
            <person name="Rosenzweig C.N."/>
            <person name="Skowronski E.W."/>
        </authorList>
    </citation>
    <scope>NUCLEOTIDE SEQUENCE [LARGE SCALE GENOMIC DNA]</scope>
    <source>
        <strain evidence="2 3">AIT1</strain>
    </source>
</reference>
<dbReference type="GO" id="GO:0016791">
    <property type="term" value="F:phosphatase activity"/>
    <property type="evidence" value="ECO:0007669"/>
    <property type="project" value="TreeGrafter"/>
</dbReference>
<dbReference type="Proteomes" id="UP000286976">
    <property type="component" value="Unassembled WGS sequence"/>
</dbReference>
<dbReference type="GO" id="GO:0005737">
    <property type="term" value="C:cytoplasm"/>
    <property type="evidence" value="ECO:0007669"/>
    <property type="project" value="TreeGrafter"/>
</dbReference>
<protein>
    <submittedName>
        <fullName evidence="2">Metallophosphoesterase</fullName>
    </submittedName>
</protein>
<gene>
    <name evidence="2" type="ORF">CWE15_03630</name>
</gene>
<dbReference type="AlphaFoldDB" id="A0A432XAK5"/>
<evidence type="ECO:0000259" key="1">
    <source>
        <dbReference type="Pfam" id="PF00149"/>
    </source>
</evidence>
<dbReference type="InterPro" id="IPR029052">
    <property type="entry name" value="Metallo-depent_PP-like"/>
</dbReference>
<dbReference type="OrthoDB" id="9807890at2"/>
<dbReference type="Pfam" id="PF00149">
    <property type="entry name" value="Metallophos"/>
    <property type="match status" value="1"/>
</dbReference>
<comment type="caution">
    <text evidence="2">The sequence shown here is derived from an EMBL/GenBank/DDBJ whole genome shotgun (WGS) entry which is preliminary data.</text>
</comment>
<evidence type="ECO:0000313" key="2">
    <source>
        <dbReference type="EMBL" id="RUO44271.1"/>
    </source>
</evidence>
<keyword evidence="3" id="KW-1185">Reference proteome</keyword>
<dbReference type="InterPro" id="IPR004843">
    <property type="entry name" value="Calcineurin-like_PHP"/>
</dbReference>
<dbReference type="Gene3D" id="3.60.21.10">
    <property type="match status" value="1"/>
</dbReference>
<dbReference type="SUPFAM" id="SSF56300">
    <property type="entry name" value="Metallo-dependent phosphatases"/>
    <property type="match status" value="1"/>
</dbReference>
<evidence type="ECO:0000313" key="3">
    <source>
        <dbReference type="Proteomes" id="UP000286976"/>
    </source>
</evidence>
<dbReference type="InterPro" id="IPR050126">
    <property type="entry name" value="Ap4A_hydrolase"/>
</dbReference>
<dbReference type="RefSeq" id="WP_126756674.1">
    <property type="nucleotide sequence ID" value="NZ_PIPQ01000001.1"/>
</dbReference>
<organism evidence="2 3">
    <name type="scientific">Aliidiomarina taiwanensis</name>
    <dbReference type="NCBI Taxonomy" id="946228"/>
    <lineage>
        <taxon>Bacteria</taxon>
        <taxon>Pseudomonadati</taxon>
        <taxon>Pseudomonadota</taxon>
        <taxon>Gammaproteobacteria</taxon>
        <taxon>Alteromonadales</taxon>
        <taxon>Idiomarinaceae</taxon>
        <taxon>Aliidiomarina</taxon>
    </lineage>
</organism>
<accession>A0A432XAK5</accession>